<proteinExistence type="predicted"/>
<dbReference type="EMBL" id="WIPF01000035">
    <property type="protein sequence ID" value="KAF3223912.1"/>
    <property type="molecule type" value="Genomic_DNA"/>
</dbReference>
<comment type="caution">
    <text evidence="1">The sequence shown here is derived from an EMBL/GenBank/DDBJ whole genome shotgun (WGS) entry which is preliminary data.</text>
</comment>
<dbReference type="Proteomes" id="UP000479691">
    <property type="component" value="Unassembled WGS sequence"/>
</dbReference>
<accession>A0A6G1M998</accession>
<name>A0A6G1M998_ORBOL</name>
<dbReference type="OrthoDB" id="10330800at2759"/>
<dbReference type="Proteomes" id="UP000472727">
    <property type="component" value="Unassembled WGS sequence"/>
</dbReference>
<evidence type="ECO:0000313" key="2">
    <source>
        <dbReference type="EMBL" id="KAF3216209.1"/>
    </source>
</evidence>
<dbReference type="Proteomes" id="UP000614610">
    <property type="component" value="Unassembled WGS sequence"/>
</dbReference>
<evidence type="ECO:0000313" key="6">
    <source>
        <dbReference type="Proteomes" id="UP000479691"/>
    </source>
</evidence>
<reference evidence="5 6" key="1">
    <citation type="submission" date="2019-06" db="EMBL/GenBank/DDBJ databases">
        <authorList>
            <person name="Palmer J.M."/>
        </authorList>
    </citation>
    <scope>NUCLEOTIDE SEQUENCE [LARGE SCALE GENOMIC DNA]</scope>
    <source>
        <strain evidence="4 5">TWF106</strain>
        <strain evidence="3 7">TWF191</strain>
        <strain evidence="2">TWF679</strain>
        <strain evidence="1 6">TWF788</strain>
    </source>
</reference>
<dbReference type="EMBL" id="WIWS01000002">
    <property type="protein sequence ID" value="KAF3229252.1"/>
    <property type="molecule type" value="Genomic_DNA"/>
</dbReference>
<gene>
    <name evidence="4" type="ORF">TWF106_004172</name>
    <name evidence="3" type="ORF">TWF191_006321</name>
    <name evidence="2" type="ORF">TWF679_003423</name>
    <name evidence="1" type="ORF">TWF788_001618</name>
</gene>
<organism evidence="1 6">
    <name type="scientific">Orbilia oligospora</name>
    <name type="common">Nematode-trapping fungus</name>
    <name type="synonym">Arthrobotrys oligospora</name>
    <dbReference type="NCBI Taxonomy" id="2813651"/>
    <lineage>
        <taxon>Eukaryota</taxon>
        <taxon>Fungi</taxon>
        <taxon>Dikarya</taxon>
        <taxon>Ascomycota</taxon>
        <taxon>Pezizomycotina</taxon>
        <taxon>Orbiliomycetes</taxon>
        <taxon>Orbiliales</taxon>
        <taxon>Orbiliaceae</taxon>
        <taxon>Orbilia</taxon>
    </lineage>
</organism>
<evidence type="ECO:0000313" key="5">
    <source>
        <dbReference type="Proteomes" id="UP000472727"/>
    </source>
</evidence>
<evidence type="ECO:0000313" key="1">
    <source>
        <dbReference type="EMBL" id="KAF3163335.1"/>
    </source>
</evidence>
<evidence type="ECO:0000313" key="4">
    <source>
        <dbReference type="EMBL" id="KAF3229252.1"/>
    </source>
</evidence>
<dbReference type="EMBL" id="JAABOE010000123">
    <property type="protein sequence ID" value="KAF3163335.1"/>
    <property type="molecule type" value="Genomic_DNA"/>
</dbReference>
<sequence length="175" mass="19699">MSCVEVQREVRDDSLQKVNYGAGQFDRSPRYGPYEDAVFDGRDWDANARLEGGTERVYRRKRGKQDDAKYQVRKYVAAMLSYVGLYVFPNLQGAKYTKYRSLESDGAWEKPSSGVRSWEPSLQKCKIACLLDSSTSGRFPPKLTGSSRLKSASASRRMAVYSDDAGTLFFAEVEG</sequence>
<evidence type="ECO:0000313" key="7">
    <source>
        <dbReference type="Proteomes" id="UP000483672"/>
    </source>
</evidence>
<protein>
    <submittedName>
        <fullName evidence="1">Uncharacterized protein</fullName>
    </submittedName>
</protein>
<dbReference type="Proteomes" id="UP000483672">
    <property type="component" value="Unassembled WGS sequence"/>
</dbReference>
<dbReference type="AlphaFoldDB" id="A0A6G1M998"/>
<dbReference type="EMBL" id="WIWT01000017">
    <property type="protein sequence ID" value="KAF3216209.1"/>
    <property type="molecule type" value="Genomic_DNA"/>
</dbReference>
<evidence type="ECO:0000313" key="3">
    <source>
        <dbReference type="EMBL" id="KAF3223912.1"/>
    </source>
</evidence>